<proteinExistence type="predicted"/>
<feature type="chain" id="PRO_5038026482" evidence="1">
    <location>
        <begin position="27"/>
        <end position="207"/>
    </location>
</feature>
<comment type="caution">
    <text evidence="2">The sequence shown here is derived from an EMBL/GenBank/DDBJ whole genome shotgun (WGS) entry which is preliminary data.</text>
</comment>
<accession>A0A943Y4S7</accession>
<organism evidence="2 3">
    <name type="scientific">Rothia mucilaginosa</name>
    <dbReference type="NCBI Taxonomy" id="43675"/>
    <lineage>
        <taxon>Bacteria</taxon>
        <taxon>Bacillati</taxon>
        <taxon>Actinomycetota</taxon>
        <taxon>Actinomycetes</taxon>
        <taxon>Micrococcales</taxon>
        <taxon>Micrococcaceae</taxon>
        <taxon>Rothia</taxon>
    </lineage>
</organism>
<gene>
    <name evidence="2" type="ORF">KH265_01250</name>
</gene>
<dbReference type="Proteomes" id="UP000739069">
    <property type="component" value="Unassembled WGS sequence"/>
</dbReference>
<dbReference type="RefSeq" id="WP_303951836.1">
    <property type="nucleotide sequence ID" value="NZ_JAGZXI010000001.1"/>
</dbReference>
<evidence type="ECO:0000313" key="2">
    <source>
        <dbReference type="EMBL" id="MBS6634285.1"/>
    </source>
</evidence>
<sequence length="207" mass="21510">MKIWTTVTAATLSLAMATTTVAPALALESHTQQGHGVATSETTNTVMTADQIDELADNLELLFTRYIQVNADGTFVVQVENIVADGYGAHLADAYALADAFNRVGSPAAVSLPGQFNKTGRPPALKGPAGPNEFAYCILRDGLGANIFVNAPGVLNATRDAIKAWRWGLAASTVARIAGPMAVRALGGPWGIAASLAIAAYGCRNQL</sequence>
<keyword evidence="1" id="KW-0732">Signal</keyword>
<evidence type="ECO:0000313" key="3">
    <source>
        <dbReference type="Proteomes" id="UP000739069"/>
    </source>
</evidence>
<name>A0A943Y4S7_9MICC</name>
<evidence type="ECO:0000256" key="1">
    <source>
        <dbReference type="SAM" id="SignalP"/>
    </source>
</evidence>
<dbReference type="AlphaFoldDB" id="A0A943Y4S7"/>
<dbReference type="EMBL" id="JAGZXI010000001">
    <property type="protein sequence ID" value="MBS6634285.1"/>
    <property type="molecule type" value="Genomic_DNA"/>
</dbReference>
<reference evidence="2" key="1">
    <citation type="submission" date="2021-02" db="EMBL/GenBank/DDBJ databases">
        <title>Infant gut strain persistence is associated with maternal origin, phylogeny, and functional potential including surface adhesion and iron acquisition.</title>
        <authorList>
            <person name="Lou Y.C."/>
        </authorList>
    </citation>
    <scope>NUCLEOTIDE SEQUENCE</scope>
    <source>
        <strain evidence="2">L1_008_092G1_dasL1_008_092G1_concoct_16</strain>
    </source>
</reference>
<protein>
    <submittedName>
        <fullName evidence="2">Uncharacterized protein</fullName>
    </submittedName>
</protein>
<feature type="signal peptide" evidence="1">
    <location>
        <begin position="1"/>
        <end position="26"/>
    </location>
</feature>